<dbReference type="InterPro" id="IPR001611">
    <property type="entry name" value="Leu-rich_rpt"/>
</dbReference>
<keyword evidence="17" id="KW-0804">Transcription</keyword>
<reference evidence="24 25" key="1">
    <citation type="journal article" date="2015" name="Genome Biol. Evol.">
        <title>Phylogenomic analyses indicate that early fungi evolved digesting cell walls of algal ancestors of land plants.</title>
        <authorList>
            <person name="Chang Y."/>
            <person name="Wang S."/>
            <person name="Sekimoto S."/>
            <person name="Aerts A.L."/>
            <person name="Choi C."/>
            <person name="Clum A."/>
            <person name="LaButti K.M."/>
            <person name="Lindquist E.A."/>
            <person name="Yee Ngan C."/>
            <person name="Ohm R.A."/>
            <person name="Salamov A.A."/>
            <person name="Grigoriev I.V."/>
            <person name="Spatafora J.W."/>
            <person name="Berbee M.L."/>
        </authorList>
    </citation>
    <scope>NUCLEOTIDE SEQUENCE [LARGE SCALE GENOMIC DNA]</scope>
    <source>
        <strain evidence="24 25">NRRL 28638</strain>
    </source>
</reference>
<comment type="similarity">
    <text evidence="5">Belongs to the CCR4/nocturin family.</text>
</comment>
<organism evidence="24 25">
    <name type="scientific">Conidiobolus coronatus (strain ATCC 28846 / CBS 209.66 / NRRL 28638)</name>
    <name type="common">Delacroixia coronata</name>
    <dbReference type="NCBI Taxonomy" id="796925"/>
    <lineage>
        <taxon>Eukaryota</taxon>
        <taxon>Fungi</taxon>
        <taxon>Fungi incertae sedis</taxon>
        <taxon>Zoopagomycota</taxon>
        <taxon>Entomophthoromycotina</taxon>
        <taxon>Entomophthoromycetes</taxon>
        <taxon>Entomophthorales</taxon>
        <taxon>Ancylistaceae</taxon>
        <taxon>Conidiobolus</taxon>
    </lineage>
</organism>
<name>A0A137NVE2_CONC2</name>
<dbReference type="OMA" id="EHRMVAP"/>
<feature type="domain" description="Endonuclease/exonuclease/phosphatase" evidence="23">
    <location>
        <begin position="352"/>
        <end position="662"/>
    </location>
</feature>
<evidence type="ECO:0000259" key="23">
    <source>
        <dbReference type="Pfam" id="PF03372"/>
    </source>
</evidence>
<dbReference type="SMART" id="SM00369">
    <property type="entry name" value="LRR_TYP"/>
    <property type="match status" value="3"/>
</dbReference>
<gene>
    <name evidence="24" type="ORF">CONCODRAFT_80433</name>
</gene>
<keyword evidence="16" id="KW-0805">Transcription regulation</keyword>
<dbReference type="SUPFAM" id="SSF56219">
    <property type="entry name" value="DNase I-like"/>
    <property type="match status" value="1"/>
</dbReference>
<evidence type="ECO:0000256" key="14">
    <source>
        <dbReference type="ARBA" id="ARBA00022842"/>
    </source>
</evidence>
<keyword evidence="9" id="KW-0540">Nuclease</keyword>
<dbReference type="Pfam" id="PF03372">
    <property type="entry name" value="Exo_endo_phos"/>
    <property type="match status" value="1"/>
</dbReference>
<keyword evidence="8" id="KW-0433">Leucine-rich repeat</keyword>
<evidence type="ECO:0000256" key="4">
    <source>
        <dbReference type="ARBA" id="ARBA00004496"/>
    </source>
</evidence>
<dbReference type="InterPro" id="IPR005135">
    <property type="entry name" value="Endo/exonuclease/phosphatase"/>
</dbReference>
<dbReference type="InterPro" id="IPR036691">
    <property type="entry name" value="Endo/exonu/phosph_ase_sf"/>
</dbReference>
<dbReference type="GO" id="GO:0046872">
    <property type="term" value="F:metal ion binding"/>
    <property type="evidence" value="ECO:0007669"/>
    <property type="project" value="UniProtKB-KW"/>
</dbReference>
<sequence>MHHQTNGQNSGGYSNNKNYGSGVPPNYSNPNYTMQHYMLYGVGPNQAANPHLQNPITPNSSSPTQAMHLSNTASNSLNAYANNYTQQAQSQLYGTLAQQQANSQISRYLQNSGKPSALNSVFSALPLGHLNQQDSRPHLQSSISTLASSQYPMTPFAKEMMERHNRSKQNAPMHAHAKANRLDKSNELSEPHLWTELDVGGVGIKNISLDTFNLTHLTALYLCHNVITYLPPEISKLTNLVKLDVSNNRLTVIPPELGRLVCLKELLLFDNSIAHIPLALGTLYKLEFLGLEGNPIGEPLASMLLKNGTAGVIAYLRDNSEFGEPPPSRNWIQVDSVAASGIDGDSERVRLMTYNILSDQYATPAQYGYTPNWALDWNSRKDLILQEIASRDCDIICLQEVEQCQYEELFRPELERAGYDSFFCIKTRARTMSEQERSRVDGCATFWRKSQFKKLETKTVEFSSYAMSSSHFGKTDTLFTRFFNKDNVGGIIILESVNKGTKMAIANTHLHWDPACSDVKLIQIAIFASEIEKTIQAYLPDKKTPINRFPVILCGDFNSFPNSGVCEYLTKGMTAADHQDLNGHQYGAFAANGLSHKLSLKSAYSESNELSFTNFTPTFKAVIDYIWYTPSCFTVTGYLGGISSDYSKKFVGFPNQHLPSDHISLVSEFILKSPTKLPYNTPVYPAKSSGTFTPKRNHHGSNNANKYQ</sequence>
<dbReference type="InterPro" id="IPR032675">
    <property type="entry name" value="LRR_dom_sf"/>
</dbReference>
<dbReference type="OrthoDB" id="428734at2759"/>
<proteinExistence type="inferred from homology"/>
<evidence type="ECO:0000313" key="25">
    <source>
        <dbReference type="Proteomes" id="UP000070444"/>
    </source>
</evidence>
<keyword evidence="13" id="KW-0269">Exonuclease</keyword>
<evidence type="ECO:0000256" key="15">
    <source>
        <dbReference type="ARBA" id="ARBA00022884"/>
    </source>
</evidence>
<protein>
    <recommendedName>
        <fullName evidence="6">poly(A)-specific ribonuclease</fullName>
        <ecNumber evidence="6">3.1.13.4</ecNumber>
    </recommendedName>
    <alternativeName>
        <fullName evidence="19">Carbon catabolite repressor protein 4</fullName>
    </alternativeName>
    <alternativeName>
        <fullName evidence="20">Cytoplasmic deadenylase</fullName>
    </alternativeName>
    <alternativeName>
        <fullName evidence="21">Glucose-repressible alcohol dehydrogenase transcriptional effector</fullName>
    </alternativeName>
</protein>
<keyword evidence="7" id="KW-0963">Cytoplasm</keyword>
<dbReference type="PANTHER" id="PTHR12121:SF100">
    <property type="entry name" value="POLY(A)-SPECIFIC RIBONUCLEASE"/>
    <property type="match status" value="1"/>
</dbReference>
<evidence type="ECO:0000256" key="19">
    <source>
        <dbReference type="ARBA" id="ARBA00030493"/>
    </source>
</evidence>
<keyword evidence="10" id="KW-0479">Metal-binding</keyword>
<evidence type="ECO:0000256" key="17">
    <source>
        <dbReference type="ARBA" id="ARBA00023163"/>
    </source>
</evidence>
<dbReference type="GO" id="GO:0004535">
    <property type="term" value="F:poly(A)-specific ribonuclease activity"/>
    <property type="evidence" value="ECO:0007669"/>
    <property type="project" value="UniProtKB-EC"/>
</dbReference>
<keyword evidence="18" id="KW-0539">Nucleus</keyword>
<dbReference type="GO" id="GO:0005634">
    <property type="term" value="C:nucleus"/>
    <property type="evidence" value="ECO:0007669"/>
    <property type="project" value="UniProtKB-SubCell"/>
</dbReference>
<keyword evidence="12" id="KW-0378">Hydrolase</keyword>
<dbReference type="EC" id="3.1.13.4" evidence="6"/>
<keyword evidence="14" id="KW-0460">Magnesium</keyword>
<evidence type="ECO:0000256" key="22">
    <source>
        <dbReference type="SAM" id="MobiDB-lite"/>
    </source>
</evidence>
<comment type="subcellular location">
    <subcellularLocation>
        <location evidence="4">Cytoplasm</location>
    </subcellularLocation>
    <subcellularLocation>
        <location evidence="3">Nucleus</location>
    </subcellularLocation>
</comment>
<comment type="catalytic activity">
    <reaction evidence="1">
        <text>Exonucleolytic cleavage of poly(A) to 5'-AMP.</text>
        <dbReference type="EC" id="3.1.13.4"/>
    </reaction>
</comment>
<evidence type="ECO:0000256" key="21">
    <source>
        <dbReference type="ARBA" id="ARBA00033317"/>
    </source>
</evidence>
<dbReference type="STRING" id="796925.A0A137NVE2"/>
<feature type="region of interest" description="Disordered" evidence="22">
    <location>
        <begin position="45"/>
        <end position="68"/>
    </location>
</feature>
<dbReference type="AlphaFoldDB" id="A0A137NVE2"/>
<evidence type="ECO:0000256" key="2">
    <source>
        <dbReference type="ARBA" id="ARBA00001946"/>
    </source>
</evidence>
<dbReference type="InterPro" id="IPR050410">
    <property type="entry name" value="CCR4/nocturin_mRNA_transcr"/>
</dbReference>
<keyword evidence="25" id="KW-1185">Reference proteome</keyword>
<evidence type="ECO:0000256" key="3">
    <source>
        <dbReference type="ARBA" id="ARBA00004123"/>
    </source>
</evidence>
<evidence type="ECO:0000256" key="12">
    <source>
        <dbReference type="ARBA" id="ARBA00022801"/>
    </source>
</evidence>
<keyword evidence="11" id="KW-0677">Repeat</keyword>
<evidence type="ECO:0000256" key="7">
    <source>
        <dbReference type="ARBA" id="ARBA00022490"/>
    </source>
</evidence>
<dbReference type="EMBL" id="KQ964700">
    <property type="protein sequence ID" value="KXN66659.1"/>
    <property type="molecule type" value="Genomic_DNA"/>
</dbReference>
<accession>A0A137NVE2</accession>
<feature type="region of interest" description="Disordered" evidence="22">
    <location>
        <begin position="688"/>
        <end position="708"/>
    </location>
</feature>
<feature type="region of interest" description="Disordered" evidence="22">
    <location>
        <begin position="1"/>
        <end position="27"/>
    </location>
</feature>
<dbReference type="PROSITE" id="PS51450">
    <property type="entry name" value="LRR"/>
    <property type="match status" value="1"/>
</dbReference>
<evidence type="ECO:0000256" key="10">
    <source>
        <dbReference type="ARBA" id="ARBA00022723"/>
    </source>
</evidence>
<feature type="compositionally biased region" description="Polar residues" evidence="22">
    <location>
        <begin position="46"/>
        <end position="68"/>
    </location>
</feature>
<feature type="compositionally biased region" description="Low complexity" evidence="22">
    <location>
        <begin position="1"/>
        <end position="22"/>
    </location>
</feature>
<evidence type="ECO:0000256" key="16">
    <source>
        <dbReference type="ARBA" id="ARBA00023015"/>
    </source>
</evidence>
<evidence type="ECO:0000256" key="20">
    <source>
        <dbReference type="ARBA" id="ARBA00031469"/>
    </source>
</evidence>
<dbReference type="GO" id="GO:0005737">
    <property type="term" value="C:cytoplasm"/>
    <property type="evidence" value="ECO:0007669"/>
    <property type="project" value="UniProtKB-SubCell"/>
</dbReference>
<dbReference type="Pfam" id="PF13855">
    <property type="entry name" value="LRR_8"/>
    <property type="match status" value="1"/>
</dbReference>
<dbReference type="Proteomes" id="UP000070444">
    <property type="component" value="Unassembled WGS sequence"/>
</dbReference>
<dbReference type="GO" id="GO:0003723">
    <property type="term" value="F:RNA binding"/>
    <property type="evidence" value="ECO:0007669"/>
    <property type="project" value="UniProtKB-KW"/>
</dbReference>
<evidence type="ECO:0000256" key="13">
    <source>
        <dbReference type="ARBA" id="ARBA00022839"/>
    </source>
</evidence>
<dbReference type="PANTHER" id="PTHR12121">
    <property type="entry name" value="CARBON CATABOLITE REPRESSOR PROTEIN 4"/>
    <property type="match status" value="1"/>
</dbReference>
<evidence type="ECO:0000256" key="6">
    <source>
        <dbReference type="ARBA" id="ARBA00012161"/>
    </source>
</evidence>
<keyword evidence="15" id="KW-0694">RNA-binding</keyword>
<dbReference type="CDD" id="cd09097">
    <property type="entry name" value="Deadenylase_CCR4"/>
    <property type="match status" value="1"/>
</dbReference>
<evidence type="ECO:0000256" key="1">
    <source>
        <dbReference type="ARBA" id="ARBA00001663"/>
    </source>
</evidence>
<evidence type="ECO:0000313" key="24">
    <source>
        <dbReference type="EMBL" id="KXN66659.1"/>
    </source>
</evidence>
<evidence type="ECO:0000256" key="8">
    <source>
        <dbReference type="ARBA" id="ARBA00022614"/>
    </source>
</evidence>
<comment type="cofactor">
    <cofactor evidence="2">
        <name>Mg(2+)</name>
        <dbReference type="ChEBI" id="CHEBI:18420"/>
    </cofactor>
</comment>
<evidence type="ECO:0000256" key="11">
    <source>
        <dbReference type="ARBA" id="ARBA00022737"/>
    </source>
</evidence>
<evidence type="ECO:0000256" key="5">
    <source>
        <dbReference type="ARBA" id="ARBA00010774"/>
    </source>
</evidence>
<dbReference type="InterPro" id="IPR003591">
    <property type="entry name" value="Leu-rich_rpt_typical-subtyp"/>
</dbReference>
<dbReference type="Gene3D" id="3.60.10.10">
    <property type="entry name" value="Endonuclease/exonuclease/phosphatase"/>
    <property type="match status" value="1"/>
</dbReference>
<dbReference type="Gene3D" id="3.80.10.10">
    <property type="entry name" value="Ribonuclease Inhibitor"/>
    <property type="match status" value="1"/>
</dbReference>
<evidence type="ECO:0000256" key="9">
    <source>
        <dbReference type="ARBA" id="ARBA00022722"/>
    </source>
</evidence>
<dbReference type="SUPFAM" id="SSF52058">
    <property type="entry name" value="L domain-like"/>
    <property type="match status" value="1"/>
</dbReference>
<evidence type="ECO:0000256" key="18">
    <source>
        <dbReference type="ARBA" id="ARBA00023242"/>
    </source>
</evidence>